<protein>
    <submittedName>
        <fullName evidence="1">Amidase</fullName>
    </submittedName>
</protein>
<evidence type="ECO:0000313" key="1">
    <source>
        <dbReference type="EMBL" id="PKF72149.1"/>
    </source>
</evidence>
<dbReference type="Proteomes" id="UP000242861">
    <property type="component" value="Unassembled WGS sequence"/>
</dbReference>
<dbReference type="AlphaFoldDB" id="A0A2I0CST2"/>
<dbReference type="EMBL" id="PIYS01000005">
    <property type="protein sequence ID" value="PKF72149.1"/>
    <property type="molecule type" value="Genomic_DNA"/>
</dbReference>
<reference evidence="2" key="1">
    <citation type="submission" date="2017-12" db="EMBL/GenBank/DDBJ databases">
        <authorList>
            <person name="Yu X.-Y."/>
        </authorList>
    </citation>
    <scope>NUCLEOTIDE SEQUENCE [LARGE SCALE GENOMIC DNA]</scope>
    <source>
        <strain evidence="2">ZYSR67-Z</strain>
    </source>
</reference>
<accession>A0A2I0CST2</accession>
<sequence>MKTLLKVILLLGVLLGLLAWSQREHLGAFAHILPSYAAKEYCSCRYVMQRSMSDCQAYVRQWLPLQRLLDEPQARRVVAYGLGQRHAAQWRGPREGCRLDAWSAE</sequence>
<evidence type="ECO:0000313" key="2">
    <source>
        <dbReference type="Proteomes" id="UP000242861"/>
    </source>
</evidence>
<gene>
    <name evidence="1" type="ORF">CW360_04970</name>
</gene>
<comment type="caution">
    <text evidence="1">The sequence shown here is derived from an EMBL/GenBank/DDBJ whole genome shotgun (WGS) entry which is preliminary data.</text>
</comment>
<dbReference type="RefSeq" id="WP_101192940.1">
    <property type="nucleotide sequence ID" value="NZ_JBICLX010000007.1"/>
</dbReference>
<organism evidence="1 2">
    <name type="scientific">Pseudomonas fluvialis</name>
    <dbReference type="NCBI Taxonomy" id="1793966"/>
    <lineage>
        <taxon>Bacteria</taxon>
        <taxon>Pseudomonadati</taxon>
        <taxon>Pseudomonadota</taxon>
        <taxon>Gammaproteobacteria</taxon>
        <taxon>Pseudomonadales</taxon>
        <taxon>Pseudomonadaceae</taxon>
        <taxon>Pseudomonas</taxon>
    </lineage>
</organism>
<name>A0A2I0CST2_9PSED</name>
<proteinExistence type="predicted"/>